<evidence type="ECO:0000256" key="2">
    <source>
        <dbReference type="ARBA" id="ARBA00023034"/>
    </source>
</evidence>
<dbReference type="PANTHER" id="PTHR18921:SF2">
    <property type="entry name" value="THYROID RECEPTOR-INTERACTING PROTEIN 11"/>
    <property type="match status" value="1"/>
</dbReference>
<feature type="region of interest" description="Disordered" evidence="5">
    <location>
        <begin position="590"/>
        <end position="619"/>
    </location>
</feature>
<proteinExistence type="predicted"/>
<comment type="caution">
    <text evidence="7">The sequence shown here is derived from an EMBL/GenBank/DDBJ whole genome shotgun (WGS) entry which is preliminary data.</text>
</comment>
<dbReference type="AlphaFoldDB" id="A0A9W8I1C8"/>
<dbReference type="InterPro" id="IPR000237">
    <property type="entry name" value="GRIP_dom"/>
</dbReference>
<feature type="coiled-coil region" evidence="4">
    <location>
        <begin position="473"/>
        <end position="531"/>
    </location>
</feature>
<dbReference type="PROSITE" id="PS50913">
    <property type="entry name" value="GRIP"/>
    <property type="match status" value="1"/>
</dbReference>
<dbReference type="EMBL" id="JANBUO010000015">
    <property type="protein sequence ID" value="KAJ2808981.1"/>
    <property type="molecule type" value="Genomic_DNA"/>
</dbReference>
<sequence>MPTNEELQKRVDVLQRQLRKAGDHLKRLASENGNLNEQIERLSSRDVEPQALAQEPDTNHKTKNLSKDKDKATATVDAKNNSNIEELKAECARSRERIRELESQTAEMEAKAVKANDAQQSDLHEWETEAKELATKLGVSAKETGPALIRAIGTHINSTAGPGTGAKDIEPLEEEIAKLRMEATQELDTRQSLEKSVAELESKLCAFADGETEVGRVLDNLARMDKIPDTVPASLRPGLERAMQDLKANRNANGKSYKEEVEGLQQQLAETNTELQDVSKAHNDLVKDYDLLLERIGTMRDALKAKMNAESDELKRLRTEAASANQSQTRLVQDIKERDESINKLRKELEEARRKLWESQEKTSQAQYEHDDAIQEYERQIAELKSRTSTAEKQLESDSAQHTQLEERIELLQGDLNRALNAESQWVEERGMHLVTIQNLQSALESLQVSKDTDVDIAVEKLREELRQSAAGQRAATARAEKAEDRLRKIELSGATAEQCQQKITDQMSEIERLRHEVAVLKDHLNESMHRLREESSEFNLDKRVITNLVVGFLALPYGDSKRYEILQLMSSILQFSEEQQEKVGLIRKAGRRAPLKSASPGTPTSETTPTPGETKDSFSDQWISFLLRESSNTRTKHAPP</sequence>
<keyword evidence="3 4" id="KW-0175">Coiled coil</keyword>
<feature type="region of interest" description="Disordered" evidence="5">
    <location>
        <begin position="42"/>
        <end position="80"/>
    </location>
</feature>
<evidence type="ECO:0000256" key="3">
    <source>
        <dbReference type="ARBA" id="ARBA00023054"/>
    </source>
</evidence>
<feature type="compositionally biased region" description="Low complexity" evidence="5">
    <location>
        <begin position="600"/>
        <end position="613"/>
    </location>
</feature>
<gene>
    <name evidence="7" type="ORF">H4R20_000489</name>
</gene>
<protein>
    <recommendedName>
        <fullName evidence="6">GRIP domain-containing protein</fullName>
    </recommendedName>
</protein>
<evidence type="ECO:0000313" key="7">
    <source>
        <dbReference type="EMBL" id="KAJ2808981.1"/>
    </source>
</evidence>
<dbReference type="GO" id="GO:0031267">
    <property type="term" value="F:small GTPase binding"/>
    <property type="evidence" value="ECO:0007669"/>
    <property type="project" value="TreeGrafter"/>
</dbReference>
<evidence type="ECO:0000259" key="6">
    <source>
        <dbReference type="PROSITE" id="PS50913"/>
    </source>
</evidence>
<reference evidence="7" key="1">
    <citation type="submission" date="2022-07" db="EMBL/GenBank/DDBJ databases">
        <title>Phylogenomic reconstructions and comparative analyses of Kickxellomycotina fungi.</title>
        <authorList>
            <person name="Reynolds N.K."/>
            <person name="Stajich J.E."/>
            <person name="Barry K."/>
            <person name="Grigoriev I.V."/>
            <person name="Crous P."/>
            <person name="Smith M.E."/>
        </authorList>
    </citation>
    <scope>NUCLEOTIDE SEQUENCE</scope>
    <source>
        <strain evidence="7">NRRL 1565</strain>
    </source>
</reference>
<evidence type="ECO:0000256" key="5">
    <source>
        <dbReference type="SAM" id="MobiDB-lite"/>
    </source>
</evidence>
<dbReference type="Gene3D" id="1.10.287.1490">
    <property type="match status" value="1"/>
</dbReference>
<name>A0A9W8I1C8_9FUNG</name>
<dbReference type="Pfam" id="PF10375">
    <property type="entry name" value="GRAB"/>
    <property type="match status" value="1"/>
</dbReference>
<dbReference type="PANTHER" id="PTHR18921">
    <property type="entry name" value="MYOSIN HEAVY CHAIN - RELATED"/>
    <property type="match status" value="1"/>
</dbReference>
<evidence type="ECO:0000256" key="4">
    <source>
        <dbReference type="SAM" id="Coils"/>
    </source>
</evidence>
<comment type="subcellular location">
    <subcellularLocation>
        <location evidence="1">Golgi apparatus</location>
    </subcellularLocation>
</comment>
<dbReference type="GO" id="GO:0007030">
    <property type="term" value="P:Golgi organization"/>
    <property type="evidence" value="ECO:0007669"/>
    <property type="project" value="TreeGrafter"/>
</dbReference>
<feature type="domain" description="GRIP" evidence="6">
    <location>
        <begin position="536"/>
        <end position="587"/>
    </location>
</feature>
<evidence type="ECO:0000256" key="1">
    <source>
        <dbReference type="ARBA" id="ARBA00004555"/>
    </source>
</evidence>
<keyword evidence="2" id="KW-0333">Golgi apparatus</keyword>
<feature type="compositionally biased region" description="Basic and acidic residues" evidence="5">
    <location>
        <begin position="57"/>
        <end position="72"/>
    </location>
</feature>
<dbReference type="GO" id="GO:0006888">
    <property type="term" value="P:endoplasmic reticulum to Golgi vesicle-mediated transport"/>
    <property type="evidence" value="ECO:0007669"/>
    <property type="project" value="TreeGrafter"/>
</dbReference>
<keyword evidence="8" id="KW-1185">Reference proteome</keyword>
<dbReference type="OrthoDB" id="425925at2759"/>
<evidence type="ECO:0000313" key="8">
    <source>
        <dbReference type="Proteomes" id="UP001140094"/>
    </source>
</evidence>
<accession>A0A9W8I1C8</accession>
<dbReference type="Proteomes" id="UP001140094">
    <property type="component" value="Unassembled WGS sequence"/>
</dbReference>
<dbReference type="GO" id="GO:0005794">
    <property type="term" value="C:Golgi apparatus"/>
    <property type="evidence" value="ECO:0007669"/>
    <property type="project" value="UniProtKB-SubCell"/>
</dbReference>
<dbReference type="InterPro" id="IPR019459">
    <property type="entry name" value="GRAB"/>
</dbReference>
<feature type="coiled-coil region" evidence="4">
    <location>
        <begin position="254"/>
        <end position="422"/>
    </location>
</feature>
<organism evidence="7 8">
    <name type="scientific">Coemansia guatemalensis</name>
    <dbReference type="NCBI Taxonomy" id="2761395"/>
    <lineage>
        <taxon>Eukaryota</taxon>
        <taxon>Fungi</taxon>
        <taxon>Fungi incertae sedis</taxon>
        <taxon>Zoopagomycota</taxon>
        <taxon>Kickxellomycotina</taxon>
        <taxon>Kickxellomycetes</taxon>
        <taxon>Kickxellales</taxon>
        <taxon>Kickxellaceae</taxon>
        <taxon>Coemansia</taxon>
    </lineage>
</organism>
<feature type="coiled-coil region" evidence="4">
    <location>
        <begin position="84"/>
        <end position="136"/>
    </location>
</feature>